<dbReference type="GO" id="GO:0005524">
    <property type="term" value="F:ATP binding"/>
    <property type="evidence" value="ECO:0007669"/>
    <property type="project" value="UniProtKB-KW"/>
</dbReference>
<evidence type="ECO:0000256" key="4">
    <source>
        <dbReference type="ARBA" id="ARBA00022490"/>
    </source>
</evidence>
<sequence length="153" mass="16719">MGLNIEISCNIPLASGLGSSAAFSSCLSALVLTLDGRIDASNFDNNLSLINSWAFWIEHMFHGKPSGMDNTCVVYGGLILYQSTRFEQIQTDFFENIEFLVINTGKPKQTLNAVNSVLELRNKFPDIIDGLFTTIDSITKEFVKGLGSEGTVS</sequence>
<evidence type="ECO:0000256" key="10">
    <source>
        <dbReference type="ARBA" id="ARBA00022842"/>
    </source>
</evidence>
<dbReference type="GO" id="GO:0019287">
    <property type="term" value="P:isopentenyl diphosphate biosynthetic process, mevalonate pathway"/>
    <property type="evidence" value="ECO:0007669"/>
    <property type="project" value="UniProtKB-UniPathway"/>
</dbReference>
<dbReference type="AlphaFoldDB" id="A0A0C2NHA7"/>
<dbReference type="InterPro" id="IPR014721">
    <property type="entry name" value="Ribsml_uS5_D2-typ_fold_subgr"/>
</dbReference>
<evidence type="ECO:0000259" key="13">
    <source>
        <dbReference type="Pfam" id="PF00288"/>
    </source>
</evidence>
<dbReference type="Pfam" id="PF00288">
    <property type="entry name" value="GHMP_kinases_N"/>
    <property type="match status" value="1"/>
</dbReference>
<keyword evidence="6" id="KW-0808">Transferase</keyword>
<dbReference type="InterPro" id="IPR006204">
    <property type="entry name" value="GHMP_kinase_N_dom"/>
</dbReference>
<dbReference type="SUPFAM" id="SSF55060">
    <property type="entry name" value="GHMP Kinase, C-terminal domain"/>
    <property type="match status" value="1"/>
</dbReference>
<dbReference type="InterPro" id="IPR036554">
    <property type="entry name" value="GHMP_kinase_C_sf"/>
</dbReference>
<keyword evidence="11" id="KW-0443">Lipid metabolism</keyword>
<dbReference type="GO" id="GO:0005829">
    <property type="term" value="C:cytosol"/>
    <property type="evidence" value="ECO:0007669"/>
    <property type="project" value="TreeGrafter"/>
</dbReference>
<dbReference type="PANTHER" id="PTHR43290:SF2">
    <property type="entry name" value="MEVALONATE KINASE"/>
    <property type="match status" value="1"/>
</dbReference>
<keyword evidence="15" id="KW-1185">Reference proteome</keyword>
<keyword evidence="4" id="KW-0963">Cytoplasm</keyword>
<dbReference type="GO" id="GO:0004496">
    <property type="term" value="F:mevalonate kinase activity"/>
    <property type="evidence" value="ECO:0007669"/>
    <property type="project" value="UniProtKB-EC"/>
</dbReference>
<dbReference type="InterPro" id="IPR006203">
    <property type="entry name" value="GHMP_knse_ATP-bd_CS"/>
</dbReference>
<comment type="caution">
    <text evidence="14">The sequence shown here is derived from an EMBL/GenBank/DDBJ whole genome shotgun (WGS) entry which is preliminary data.</text>
</comment>
<evidence type="ECO:0000256" key="9">
    <source>
        <dbReference type="ARBA" id="ARBA00022840"/>
    </source>
</evidence>
<evidence type="ECO:0000256" key="1">
    <source>
        <dbReference type="ARBA" id="ARBA00004496"/>
    </source>
</evidence>
<organism evidence="14 15">
    <name type="scientific">Thelohanellus kitauei</name>
    <name type="common">Myxosporean</name>
    <dbReference type="NCBI Taxonomy" id="669202"/>
    <lineage>
        <taxon>Eukaryota</taxon>
        <taxon>Metazoa</taxon>
        <taxon>Cnidaria</taxon>
        <taxon>Myxozoa</taxon>
        <taxon>Myxosporea</taxon>
        <taxon>Bivalvulida</taxon>
        <taxon>Platysporina</taxon>
        <taxon>Myxobolidae</taxon>
        <taxon>Thelohanellus</taxon>
    </lineage>
</organism>
<dbReference type="Gene3D" id="3.30.70.890">
    <property type="entry name" value="GHMP kinase, C-terminal domain"/>
    <property type="match status" value="1"/>
</dbReference>
<accession>A0A0C2NHA7</accession>
<evidence type="ECO:0000256" key="3">
    <source>
        <dbReference type="ARBA" id="ARBA00012103"/>
    </source>
</evidence>
<dbReference type="OrthoDB" id="1652964at2759"/>
<keyword evidence="10" id="KW-0460">Magnesium</keyword>
<dbReference type="InterPro" id="IPR006205">
    <property type="entry name" value="Mev_gal_kin"/>
</dbReference>
<proteinExistence type="inferred from homology"/>
<evidence type="ECO:0000256" key="11">
    <source>
        <dbReference type="ARBA" id="ARBA00023098"/>
    </source>
</evidence>
<keyword evidence="8 14" id="KW-0418">Kinase</keyword>
<evidence type="ECO:0000313" key="14">
    <source>
        <dbReference type="EMBL" id="KII73407.1"/>
    </source>
</evidence>
<dbReference type="InterPro" id="IPR020568">
    <property type="entry name" value="Ribosomal_Su5_D2-typ_SF"/>
</dbReference>
<reference evidence="14 15" key="1">
    <citation type="journal article" date="2014" name="Genome Biol. Evol.">
        <title>The genome of the myxosporean Thelohanellus kitauei shows adaptations to nutrient acquisition within its fish host.</title>
        <authorList>
            <person name="Yang Y."/>
            <person name="Xiong J."/>
            <person name="Zhou Z."/>
            <person name="Huo F."/>
            <person name="Miao W."/>
            <person name="Ran C."/>
            <person name="Liu Y."/>
            <person name="Zhang J."/>
            <person name="Feng J."/>
            <person name="Wang M."/>
            <person name="Wang M."/>
            <person name="Wang L."/>
            <person name="Yao B."/>
        </authorList>
    </citation>
    <scope>NUCLEOTIDE SEQUENCE [LARGE SCALE GENOMIC DNA]</scope>
    <source>
        <strain evidence="14">Wuqing</strain>
    </source>
</reference>
<dbReference type="EMBL" id="JWZT01000858">
    <property type="protein sequence ID" value="KII73407.1"/>
    <property type="molecule type" value="Genomic_DNA"/>
</dbReference>
<keyword evidence="7" id="KW-0547">Nucleotide-binding</keyword>
<evidence type="ECO:0000256" key="6">
    <source>
        <dbReference type="ARBA" id="ARBA00022679"/>
    </source>
</evidence>
<dbReference type="EC" id="2.7.1.36" evidence="3"/>
<gene>
    <name evidence="14" type="ORF">RF11_09125</name>
</gene>
<dbReference type="PROSITE" id="PS00627">
    <property type="entry name" value="GHMP_KINASES_ATP"/>
    <property type="match status" value="1"/>
</dbReference>
<evidence type="ECO:0000256" key="2">
    <source>
        <dbReference type="ARBA" id="ARBA00006495"/>
    </source>
</evidence>
<dbReference type="SUPFAM" id="SSF54211">
    <property type="entry name" value="Ribosomal protein S5 domain 2-like"/>
    <property type="match status" value="1"/>
</dbReference>
<comment type="similarity">
    <text evidence="2">Belongs to the GHMP kinase family. Mevalonate kinase subfamily.</text>
</comment>
<feature type="domain" description="GHMP kinase N-terminal" evidence="13">
    <location>
        <begin position="2"/>
        <end position="77"/>
    </location>
</feature>
<keyword evidence="9" id="KW-0067">ATP-binding</keyword>
<evidence type="ECO:0000256" key="12">
    <source>
        <dbReference type="ARBA" id="ARBA00029438"/>
    </source>
</evidence>
<evidence type="ECO:0000313" key="15">
    <source>
        <dbReference type="Proteomes" id="UP000031668"/>
    </source>
</evidence>
<dbReference type="Proteomes" id="UP000031668">
    <property type="component" value="Unassembled WGS sequence"/>
</dbReference>
<dbReference type="PRINTS" id="PR00959">
    <property type="entry name" value="MEVGALKINASE"/>
</dbReference>
<dbReference type="PANTHER" id="PTHR43290">
    <property type="entry name" value="MEVALONATE KINASE"/>
    <property type="match status" value="1"/>
</dbReference>
<evidence type="ECO:0000256" key="5">
    <source>
        <dbReference type="ARBA" id="ARBA00022516"/>
    </source>
</evidence>
<dbReference type="UniPathway" id="UPA00057">
    <property type="reaction ID" value="UER00098"/>
</dbReference>
<name>A0A0C2NHA7_THEKT</name>
<protein>
    <recommendedName>
        <fullName evidence="3">mevalonate kinase</fullName>
        <ecNumber evidence="3">2.7.1.36</ecNumber>
    </recommendedName>
</protein>
<dbReference type="Gene3D" id="3.30.230.10">
    <property type="match status" value="1"/>
</dbReference>
<comment type="pathway">
    <text evidence="12">Isoprenoid biosynthesis; isopentenyl diphosphate biosynthesis via mevalonate pathway; isopentenyl diphosphate from (R)-mevalonate: step 1/3.</text>
</comment>
<evidence type="ECO:0000256" key="7">
    <source>
        <dbReference type="ARBA" id="ARBA00022741"/>
    </source>
</evidence>
<keyword evidence="5" id="KW-0444">Lipid biosynthesis</keyword>
<comment type="subcellular location">
    <subcellularLocation>
        <location evidence="1">Cytoplasm</location>
    </subcellularLocation>
</comment>
<evidence type="ECO:0000256" key="8">
    <source>
        <dbReference type="ARBA" id="ARBA00022777"/>
    </source>
</evidence>